<feature type="signal peptide" evidence="2">
    <location>
        <begin position="1"/>
        <end position="19"/>
    </location>
</feature>
<protein>
    <submittedName>
        <fullName evidence="3">Uncharacterized protein</fullName>
    </submittedName>
</protein>
<evidence type="ECO:0000256" key="1">
    <source>
        <dbReference type="SAM" id="MobiDB-lite"/>
    </source>
</evidence>
<dbReference type="Proteomes" id="UP000800093">
    <property type="component" value="Unassembled WGS sequence"/>
</dbReference>
<accession>A0A9P4KG62</accession>
<evidence type="ECO:0000256" key="2">
    <source>
        <dbReference type="SAM" id="SignalP"/>
    </source>
</evidence>
<reference evidence="4" key="1">
    <citation type="journal article" date="2020" name="Stud. Mycol.">
        <title>101 Dothideomycetes genomes: A test case for predicting lifestyles and emergence of pathogens.</title>
        <authorList>
            <person name="Haridas S."/>
            <person name="Albert R."/>
            <person name="Binder M."/>
            <person name="Bloem J."/>
            <person name="LaButti K."/>
            <person name="Salamov A."/>
            <person name="Andreopoulos B."/>
            <person name="Baker S."/>
            <person name="Barry K."/>
            <person name="Bills G."/>
            <person name="Bluhm B."/>
            <person name="Cannon C."/>
            <person name="Castanera R."/>
            <person name="Culley D."/>
            <person name="Daum C."/>
            <person name="Ezra D."/>
            <person name="Gonzalez J."/>
            <person name="Henrissat B."/>
            <person name="Kuo A."/>
            <person name="Liang C."/>
            <person name="Lipzen A."/>
            <person name="Lutzoni F."/>
            <person name="Magnuson J."/>
            <person name="Mondo S."/>
            <person name="Nolan M."/>
            <person name="Ohm R."/>
            <person name="Pangilinan J."/>
            <person name="Park H.-J."/>
            <person name="Ramirez L."/>
            <person name="Alfaro M."/>
            <person name="Sun H."/>
            <person name="Tritt A."/>
            <person name="Yoshinaga Y."/>
            <person name="Zwiers L.-H."/>
            <person name="Turgeon B."/>
            <person name="Goodwin S."/>
            <person name="Spatafora J."/>
            <person name="Crous P."/>
            <person name="Grigoriev I."/>
        </authorList>
    </citation>
    <scope>NUCLEOTIDE SEQUENCE [LARGE SCALE GENOMIC DNA]</scope>
    <source>
        <strain evidence="4">CBS 304.66</strain>
    </source>
</reference>
<dbReference type="AlphaFoldDB" id="A0A9P4KG62"/>
<sequence length="285" mass="31694">MKFSSSHVLLAAASTMVSASAILMWPESGGGSSLVARNGDGNSMVDSIWIDIDCTGGAAVCNADCMAILCFGAPNPVQLDSKNSTEKRAESGYSSGLLRTTRVLGSEKAYISENMSWMIGIRVHSAYQKFGVTDEKYFMKWSTNFGMGAPYCSALQGGYDIPHTVSRNVEIRPDHSIYTKKNKPESDPIMLAITRLAANSWDDKPTFHMMEVDAVNRWHRYPWGFQGSMPSNDRTKGGSLGFKREEDEREEQEEEEAVEATNAKKSSQDERRWQSTDRFGHLLFL</sequence>
<organism evidence="3 4">
    <name type="scientific">Lojkania enalia</name>
    <dbReference type="NCBI Taxonomy" id="147567"/>
    <lineage>
        <taxon>Eukaryota</taxon>
        <taxon>Fungi</taxon>
        <taxon>Dikarya</taxon>
        <taxon>Ascomycota</taxon>
        <taxon>Pezizomycotina</taxon>
        <taxon>Dothideomycetes</taxon>
        <taxon>Pleosporomycetidae</taxon>
        <taxon>Pleosporales</taxon>
        <taxon>Pleosporales incertae sedis</taxon>
        <taxon>Lojkania</taxon>
    </lineage>
</organism>
<comment type="caution">
    <text evidence="3">The sequence shown here is derived from an EMBL/GenBank/DDBJ whole genome shotgun (WGS) entry which is preliminary data.</text>
</comment>
<name>A0A9P4KG62_9PLEO</name>
<gene>
    <name evidence="3" type="ORF">CC78DRAFT_543067</name>
</gene>
<feature type="compositionally biased region" description="Acidic residues" evidence="1">
    <location>
        <begin position="247"/>
        <end position="258"/>
    </location>
</feature>
<dbReference type="OrthoDB" id="2748312at2759"/>
<feature type="region of interest" description="Disordered" evidence="1">
    <location>
        <begin position="229"/>
        <end position="273"/>
    </location>
</feature>
<evidence type="ECO:0000313" key="4">
    <source>
        <dbReference type="Proteomes" id="UP000800093"/>
    </source>
</evidence>
<keyword evidence="2" id="KW-0732">Signal</keyword>
<evidence type="ECO:0000313" key="3">
    <source>
        <dbReference type="EMBL" id="KAF2265840.1"/>
    </source>
</evidence>
<feature type="chain" id="PRO_5040138366" evidence="2">
    <location>
        <begin position="20"/>
        <end position="285"/>
    </location>
</feature>
<dbReference type="EMBL" id="ML986603">
    <property type="protein sequence ID" value="KAF2265840.1"/>
    <property type="molecule type" value="Genomic_DNA"/>
</dbReference>
<keyword evidence="4" id="KW-1185">Reference proteome</keyword>
<proteinExistence type="predicted"/>